<comment type="similarity">
    <text evidence="1">Belongs to the sulfatase family.</text>
</comment>
<gene>
    <name evidence="5" type="ORF">MU1_50130</name>
</gene>
<dbReference type="PANTHER" id="PTHR45953">
    <property type="entry name" value="IDURONATE 2-SULFATASE"/>
    <property type="match status" value="1"/>
</dbReference>
<dbReference type="InterPro" id="IPR017850">
    <property type="entry name" value="Alkaline_phosphatase_core_sf"/>
</dbReference>
<dbReference type="RefSeq" id="WP_284241441.1">
    <property type="nucleotide sequence ID" value="NZ_BSSQ01000019.1"/>
</dbReference>
<dbReference type="PANTHER" id="PTHR45953:SF1">
    <property type="entry name" value="IDURONATE 2-SULFATASE"/>
    <property type="match status" value="1"/>
</dbReference>
<evidence type="ECO:0000313" key="6">
    <source>
        <dbReference type="Proteomes" id="UP001157114"/>
    </source>
</evidence>
<dbReference type="Pfam" id="PF00884">
    <property type="entry name" value="Sulfatase"/>
    <property type="match status" value="1"/>
</dbReference>
<protein>
    <submittedName>
        <fullName evidence="5">Arylsulfatase</fullName>
    </submittedName>
</protein>
<dbReference type="InterPro" id="IPR000917">
    <property type="entry name" value="Sulfatase_N"/>
</dbReference>
<keyword evidence="6" id="KW-1185">Reference proteome</keyword>
<accession>A0ABQ6GM37</accession>
<proteinExistence type="inferred from homology"/>
<dbReference type="PROSITE" id="PS00523">
    <property type="entry name" value="SULFATASE_1"/>
    <property type="match status" value="1"/>
</dbReference>
<organism evidence="5 6">
    <name type="scientific">Paenibacillus glycanilyticus</name>
    <dbReference type="NCBI Taxonomy" id="126569"/>
    <lineage>
        <taxon>Bacteria</taxon>
        <taxon>Bacillati</taxon>
        <taxon>Bacillota</taxon>
        <taxon>Bacilli</taxon>
        <taxon>Bacillales</taxon>
        <taxon>Paenibacillaceae</taxon>
        <taxon>Paenibacillus</taxon>
    </lineage>
</organism>
<evidence type="ECO:0000256" key="3">
    <source>
        <dbReference type="ARBA" id="ARBA00022801"/>
    </source>
</evidence>
<keyword evidence="3" id="KW-0378">Hydrolase</keyword>
<comment type="caution">
    <text evidence="5">The sequence shown here is derived from an EMBL/GenBank/DDBJ whole genome shotgun (WGS) entry which is preliminary data.</text>
</comment>
<evidence type="ECO:0000313" key="5">
    <source>
        <dbReference type="EMBL" id="GLX70667.1"/>
    </source>
</evidence>
<evidence type="ECO:0000259" key="4">
    <source>
        <dbReference type="Pfam" id="PF00884"/>
    </source>
</evidence>
<dbReference type="Proteomes" id="UP001157114">
    <property type="component" value="Unassembled WGS sequence"/>
</dbReference>
<sequence>MTSGKPNILWICTDQQRYDTLGCYGNEWVNTPHIDSLARTGVQFDHAYCQSPVCTPSRSSFMTGRYPRTTRCRANGQNIPADEKLISRLLADEGYTCGLSGKLHLSACHPSVNSATERRIDDGFHQFFWSHHPMSEWPTNEYTQWLKQKGKTFQAPHIEGSKHVQTGPDAEDHQTTWCAEKAVQFIETNADYDKPWFFICNMFDPHHPFDPPKAYLDKYLARLDEIPLPKYKEGELEGKPLYQRIDHEGAYGMKGHLPFSEMDNNDHRLLKAAYWAMVDLIDEQVGRMLEALKQSGQLDNTIVVFMSDHGELLGDHGMYLKGPHFYECSVRVPLIVSWPGYIQGGRRNKQLVELVDLAPTLLDAAGIKVYEGMQGKSLWPYLSANIDTLHREDIYCESNDANFKHNQRSAWATMLRTATHKLVVYHGDSLGELYDLEDDPDEFNNLWHDPAYIAVKLELMNRLCDRMAFTVDPLPPRVAPW</sequence>
<name>A0ABQ6GM37_9BACL</name>
<reference evidence="5 6" key="1">
    <citation type="submission" date="2023-03" db="EMBL/GenBank/DDBJ databases">
        <title>Draft genome sequence of the bacteria which degrade cell wall of Tricholomamatutake.</title>
        <authorList>
            <person name="Konishi Y."/>
            <person name="Fukuta Y."/>
            <person name="Shirasaka N."/>
        </authorList>
    </citation>
    <scope>NUCLEOTIDE SEQUENCE [LARGE SCALE GENOMIC DNA]</scope>
    <source>
        <strain evidence="6">mu1</strain>
    </source>
</reference>
<dbReference type="EMBL" id="BSSQ01000019">
    <property type="protein sequence ID" value="GLX70667.1"/>
    <property type="molecule type" value="Genomic_DNA"/>
</dbReference>
<keyword evidence="2" id="KW-0479">Metal-binding</keyword>
<feature type="domain" description="Sulfatase N-terminal" evidence="4">
    <location>
        <begin position="6"/>
        <end position="367"/>
    </location>
</feature>
<dbReference type="SUPFAM" id="SSF53649">
    <property type="entry name" value="Alkaline phosphatase-like"/>
    <property type="match status" value="1"/>
</dbReference>
<evidence type="ECO:0000256" key="1">
    <source>
        <dbReference type="ARBA" id="ARBA00008779"/>
    </source>
</evidence>
<dbReference type="InterPro" id="IPR024607">
    <property type="entry name" value="Sulfatase_CS"/>
</dbReference>
<dbReference type="Gene3D" id="3.40.720.10">
    <property type="entry name" value="Alkaline Phosphatase, subunit A"/>
    <property type="match status" value="1"/>
</dbReference>
<evidence type="ECO:0000256" key="2">
    <source>
        <dbReference type="ARBA" id="ARBA00022723"/>
    </source>
</evidence>